<feature type="signal peptide" evidence="4">
    <location>
        <begin position="1"/>
        <end position="25"/>
    </location>
</feature>
<dbReference type="PANTHER" id="PTHR43578">
    <property type="entry name" value="NADH-QUINONE OXIDOREDUCTASE SUBUNIT F"/>
    <property type="match status" value="1"/>
</dbReference>
<feature type="chain" id="PRO_5047103840" evidence="4">
    <location>
        <begin position="26"/>
        <end position="95"/>
    </location>
</feature>
<keyword evidence="3" id="KW-0411">Iron-sulfur</keyword>
<evidence type="ECO:0000256" key="1">
    <source>
        <dbReference type="ARBA" id="ARBA00022723"/>
    </source>
</evidence>
<reference evidence="5 6" key="1">
    <citation type="submission" date="2022-04" db="EMBL/GenBank/DDBJ databases">
        <title>Positive selection, recombination, and allopatry shape intraspecific diversity of widespread and dominant cyanobacteria.</title>
        <authorList>
            <person name="Wei J."/>
            <person name="Shu W."/>
            <person name="Hu C."/>
        </authorList>
    </citation>
    <scope>NUCLEOTIDE SEQUENCE [LARGE SCALE GENOMIC DNA]</scope>
    <source>
        <strain evidence="5 6">AS-A4</strain>
    </source>
</reference>
<organism evidence="5 6">
    <name type="scientific">Stenomitos frigidus AS-A4</name>
    <dbReference type="NCBI Taxonomy" id="2933935"/>
    <lineage>
        <taxon>Bacteria</taxon>
        <taxon>Bacillati</taxon>
        <taxon>Cyanobacteriota</taxon>
        <taxon>Cyanophyceae</taxon>
        <taxon>Leptolyngbyales</taxon>
        <taxon>Leptolyngbyaceae</taxon>
        <taxon>Stenomitos</taxon>
    </lineage>
</organism>
<accession>A0ABV0KGZ8</accession>
<evidence type="ECO:0000313" key="5">
    <source>
        <dbReference type="EMBL" id="MEP1058519.1"/>
    </source>
</evidence>
<keyword evidence="6" id="KW-1185">Reference proteome</keyword>
<keyword evidence="1" id="KW-0479">Metal-binding</keyword>
<evidence type="ECO:0000313" key="6">
    <source>
        <dbReference type="Proteomes" id="UP001476950"/>
    </source>
</evidence>
<keyword evidence="2" id="KW-0408">Iron</keyword>
<dbReference type="EMBL" id="JAMPLM010000005">
    <property type="protein sequence ID" value="MEP1058519.1"/>
    <property type="molecule type" value="Genomic_DNA"/>
</dbReference>
<evidence type="ECO:0000256" key="3">
    <source>
        <dbReference type="ARBA" id="ARBA00023014"/>
    </source>
</evidence>
<dbReference type="PANTHER" id="PTHR43578:SF3">
    <property type="entry name" value="NADH-QUINONE OXIDOREDUCTASE SUBUNIT F"/>
    <property type="match status" value="1"/>
</dbReference>
<dbReference type="CDD" id="cd02980">
    <property type="entry name" value="TRX_Fd_family"/>
    <property type="match status" value="1"/>
</dbReference>
<dbReference type="Gene3D" id="3.40.30.10">
    <property type="entry name" value="Glutaredoxin"/>
    <property type="match status" value="1"/>
</dbReference>
<gene>
    <name evidence="5" type="ORF">NDI38_08720</name>
</gene>
<dbReference type="RefSeq" id="WP_190447816.1">
    <property type="nucleotide sequence ID" value="NZ_JAMPLM010000005.1"/>
</dbReference>
<evidence type="ECO:0000256" key="2">
    <source>
        <dbReference type="ARBA" id="ARBA00023004"/>
    </source>
</evidence>
<dbReference type="Proteomes" id="UP001476950">
    <property type="component" value="Unassembled WGS sequence"/>
</dbReference>
<dbReference type="SUPFAM" id="SSF52833">
    <property type="entry name" value="Thioredoxin-like"/>
    <property type="match status" value="1"/>
</dbReference>
<sequence>MDSGRQILVCQYTNCLANGSAAVLAAFQAASVPGAMVIGCGCQGQCNMGATVRVLPDDTWYCRVKPEDVRAIVEQHLKQGKPVAALLHPRFHPQF</sequence>
<dbReference type="InterPro" id="IPR036249">
    <property type="entry name" value="Thioredoxin-like_sf"/>
</dbReference>
<proteinExistence type="predicted"/>
<keyword evidence="4" id="KW-0732">Signal</keyword>
<evidence type="ECO:0000256" key="4">
    <source>
        <dbReference type="SAM" id="SignalP"/>
    </source>
</evidence>
<name>A0ABV0KGZ8_9CYAN</name>
<comment type="caution">
    <text evidence="5">The sequence shown here is derived from an EMBL/GenBank/DDBJ whole genome shotgun (WGS) entry which is preliminary data.</text>
</comment>
<protein>
    <submittedName>
        <fullName evidence="5">(2Fe-2S) ferredoxin domain-containing protein</fullName>
    </submittedName>
</protein>